<dbReference type="Gene3D" id="3.10.180.10">
    <property type="entry name" value="2,3-Dihydroxybiphenyl 1,2-Dioxygenase, domain 1"/>
    <property type="match status" value="1"/>
</dbReference>
<dbReference type="Proteomes" id="UP001172673">
    <property type="component" value="Unassembled WGS sequence"/>
</dbReference>
<dbReference type="PANTHER" id="PTHR39175:SF1">
    <property type="entry name" value="FAMILY PROTEIN, PUTATIVE (AFU_ORTHOLOGUE AFUA_3G15060)-RELATED"/>
    <property type="match status" value="1"/>
</dbReference>
<accession>A0AA38X2N7</accession>
<organism evidence="2 3">
    <name type="scientific">Cladophialophora chaetospira</name>
    <dbReference type="NCBI Taxonomy" id="386627"/>
    <lineage>
        <taxon>Eukaryota</taxon>
        <taxon>Fungi</taxon>
        <taxon>Dikarya</taxon>
        <taxon>Ascomycota</taxon>
        <taxon>Pezizomycotina</taxon>
        <taxon>Eurotiomycetes</taxon>
        <taxon>Chaetothyriomycetidae</taxon>
        <taxon>Chaetothyriales</taxon>
        <taxon>Herpotrichiellaceae</taxon>
        <taxon>Cladophialophora</taxon>
    </lineage>
</organism>
<keyword evidence="3" id="KW-1185">Reference proteome</keyword>
<evidence type="ECO:0008006" key="4">
    <source>
        <dbReference type="Google" id="ProtNLM"/>
    </source>
</evidence>
<evidence type="ECO:0000256" key="1">
    <source>
        <dbReference type="SAM" id="MobiDB-lite"/>
    </source>
</evidence>
<evidence type="ECO:0000313" key="2">
    <source>
        <dbReference type="EMBL" id="KAJ9605718.1"/>
    </source>
</evidence>
<dbReference type="EMBL" id="JAPDRK010000015">
    <property type="protein sequence ID" value="KAJ9605718.1"/>
    <property type="molecule type" value="Genomic_DNA"/>
</dbReference>
<evidence type="ECO:0000313" key="3">
    <source>
        <dbReference type="Proteomes" id="UP001172673"/>
    </source>
</evidence>
<reference evidence="2" key="1">
    <citation type="submission" date="2022-10" db="EMBL/GenBank/DDBJ databases">
        <title>Culturing micro-colonial fungi from biological soil crusts in the Mojave desert and describing Neophaeococcomyces mojavensis, and introducing the new genera and species Taxawa tesnikishii.</title>
        <authorList>
            <person name="Kurbessoian T."/>
            <person name="Stajich J.E."/>
        </authorList>
    </citation>
    <scope>NUCLEOTIDE SEQUENCE</scope>
    <source>
        <strain evidence="2">TK_41</strain>
    </source>
</reference>
<sequence length="147" mass="16031">MGSLSATPPLITGLAHVNLTVPADTLALANEFYGTTLGLTPRAVPHLQKGQLAWFDIGSSGQQIHVAFGVPSDFEKLSRRHPCFKLGSPDALLELRQRIWDHFERGGDAAPKEADRPGAANSGEQGVEYPERFFARDYAGNRLEFSI</sequence>
<dbReference type="AlphaFoldDB" id="A0AA38X2N7"/>
<gene>
    <name evidence="2" type="ORF">H2200_009567</name>
</gene>
<dbReference type="SUPFAM" id="SSF54593">
    <property type="entry name" value="Glyoxalase/Bleomycin resistance protein/Dihydroxybiphenyl dioxygenase"/>
    <property type="match status" value="1"/>
</dbReference>
<feature type="region of interest" description="Disordered" evidence="1">
    <location>
        <begin position="107"/>
        <end position="126"/>
    </location>
</feature>
<feature type="compositionally biased region" description="Basic and acidic residues" evidence="1">
    <location>
        <begin position="107"/>
        <end position="116"/>
    </location>
</feature>
<protein>
    <recommendedName>
        <fullName evidence="4">Glyoxalase family protein</fullName>
    </recommendedName>
</protein>
<proteinExistence type="predicted"/>
<dbReference type="PANTHER" id="PTHR39175">
    <property type="entry name" value="FAMILY PROTEIN, PUTATIVE (AFU_ORTHOLOGUE AFUA_3G15060)-RELATED"/>
    <property type="match status" value="1"/>
</dbReference>
<dbReference type="InterPro" id="IPR029068">
    <property type="entry name" value="Glyas_Bleomycin-R_OHBP_Dase"/>
</dbReference>
<comment type="caution">
    <text evidence="2">The sequence shown here is derived from an EMBL/GenBank/DDBJ whole genome shotgun (WGS) entry which is preliminary data.</text>
</comment>
<name>A0AA38X2N7_9EURO</name>